<dbReference type="PANTHER" id="PTHR33803:SF3">
    <property type="entry name" value="BLL1974 PROTEIN"/>
    <property type="match status" value="1"/>
</dbReference>
<accession>F0IZU1</accession>
<dbReference type="RefSeq" id="WP_013635006.1">
    <property type="nucleotide sequence ID" value="NC_015178.1"/>
</dbReference>
<dbReference type="Proteomes" id="UP000007100">
    <property type="component" value="Plasmid pACMV1"/>
</dbReference>
<protein>
    <submittedName>
        <fullName evidence="2">Putative transposase for insertion sequence element</fullName>
    </submittedName>
</protein>
<evidence type="ECO:0000313" key="4">
    <source>
        <dbReference type="EMBL" id="BAJ82991.1"/>
    </source>
</evidence>
<evidence type="ECO:0000313" key="2">
    <source>
        <dbReference type="EMBL" id="BAJ81301.1"/>
    </source>
</evidence>
<geneLocation type="plasmid" evidence="4 6">
    <name>pACMV1</name>
</geneLocation>
<keyword evidence="4" id="KW-0614">Plasmid</keyword>
<dbReference type="EMBL" id="AP012035">
    <property type="protein sequence ID" value="BAJ82200.1"/>
    <property type="molecule type" value="Genomic_DNA"/>
</dbReference>
<feature type="domain" description="Transposase InsH N-terminal" evidence="1">
    <location>
        <begin position="18"/>
        <end position="116"/>
    </location>
</feature>
<dbReference type="Pfam" id="PF05598">
    <property type="entry name" value="DUF772"/>
    <property type="match status" value="1"/>
</dbReference>
<dbReference type="AlphaFoldDB" id="F0IZU1"/>
<dbReference type="KEGG" id="amv:ACMV_P4_00290"/>
<dbReference type="HOGENOM" id="CLU_040038_0_0_5"/>
<evidence type="ECO:0000313" key="5">
    <source>
        <dbReference type="EMBL" id="BAJ83239.1"/>
    </source>
</evidence>
<proteinExistence type="predicted"/>
<organism evidence="2 6">
    <name type="scientific">Acidiphilium multivorum (strain DSM 11245 / JCM 8867 / NBRC 100883 / AIU 301)</name>
    <dbReference type="NCBI Taxonomy" id="926570"/>
    <lineage>
        <taxon>Bacteria</taxon>
        <taxon>Pseudomonadati</taxon>
        <taxon>Pseudomonadota</taxon>
        <taxon>Alphaproteobacteria</taxon>
        <taxon>Acetobacterales</taxon>
        <taxon>Acidocellaceae</taxon>
        <taxon>Acidiphilium</taxon>
    </lineage>
</organism>
<dbReference type="InterPro" id="IPR008490">
    <property type="entry name" value="Transposase_InsH_N"/>
</dbReference>
<dbReference type="EMBL" id="AP012039">
    <property type="protein sequence ID" value="BAJ83239.1"/>
    <property type="molecule type" value="Genomic_DNA"/>
</dbReference>
<keyword evidence="6" id="KW-1185">Reference proteome</keyword>
<evidence type="ECO:0000313" key="6">
    <source>
        <dbReference type="Proteomes" id="UP000007100"/>
    </source>
</evidence>
<dbReference type="EMBL" id="AP012036">
    <property type="protein sequence ID" value="BAJ82991.1"/>
    <property type="molecule type" value="Genomic_DNA"/>
</dbReference>
<name>F0IZU1_ACIMA</name>
<dbReference type="KEGG" id="amv:ACMV_19540"/>
<dbReference type="Proteomes" id="UP000007100">
    <property type="component" value="Plasmid pACMV4"/>
</dbReference>
<dbReference type="InterPro" id="IPR047710">
    <property type="entry name" value="Transpos_IS5-like"/>
</dbReference>
<dbReference type="NCBIfam" id="NF033578">
    <property type="entry name" value="transpos_IS5_1"/>
    <property type="match status" value="1"/>
</dbReference>
<gene>
    <name evidence="2" type="ordered locus">ACMV_19540</name>
    <name evidence="3" type="ordered locus">ACMV_28530</name>
    <name evidence="4" type="ordered locus">ACMV_P1_01950</name>
    <name evidence="5" type="ordered locus">ACMV_P4_00290</name>
</gene>
<dbReference type="KEGG" id="amv:ACMV_P1_01950"/>
<dbReference type="OrthoDB" id="7169055at2"/>
<geneLocation type="plasmid" evidence="5 6">
    <name>pACMV4</name>
</geneLocation>
<reference evidence="2 6" key="1">
    <citation type="submission" date="2010-12" db="EMBL/GenBank/DDBJ databases">
        <title>Whole genome sequence of Acidiphilium multivorum AIU301.</title>
        <authorList>
            <person name="Narita-Yamada S."/>
            <person name="Nakamura S."/>
            <person name="Ito N."/>
            <person name="Takarada H."/>
            <person name="Katano Y."/>
            <person name="Nakazawa H."/>
            <person name="Hosoyama A."/>
            <person name="Yamada R."/>
            <person name="Fujita N."/>
        </authorList>
    </citation>
    <scope>NUCLEOTIDE SEQUENCE [LARGE SCALE GENOMIC DNA]</scope>
    <source>
        <strain evidence="2">AIU301</strain>
        <strain evidence="6">DSM 11245 / JCM 8867 / AIU301</strain>
        <plasmid evidence="4 6">pACMV1</plasmid>
        <plasmid evidence="5 6">pACMV4</plasmid>
    </source>
</reference>
<evidence type="ECO:0000259" key="1">
    <source>
        <dbReference type="Pfam" id="PF05598"/>
    </source>
</evidence>
<sequence>MPPKLNASQDDLELFRSRLENIIDQRHPLVRLARLIDWRVFEERFGSLYAEAAGRPALPTRLMVALHLLKHMDGLSDEAICARYLDSPYVQAFCGETHFQHTLPLDRSSMTRWRKRIGPERMEALLAETLAAAERGGAVAEKHYKRVTIDTTVQPKAVTHPTDSKLLHSGIETLARMARKHGITLRQSYRRVARYARQEAARLHHGGKRREAEARVRKLRTWLGRLARDITRKIAGNAEAKATFAETLGLINRLLRQKRSDRGADKLYSLHAPEVECIGKGKARTRFEFGVKVSIATTNAAAPGGQFVLGMQSQPGNPYDGHTLAGQIEQVERITGVAVARAYVDRGYRGHGVEAEGRRIFISRQKRGITPTIRRELRRRTAIEPVIGHMKTDGHLGRNFLLGFDGDAINAILAGAGHNLRLLRRWLIRLLCAIFTWLSAARPSPDLRLPNYHIA</sequence>
<evidence type="ECO:0000313" key="3">
    <source>
        <dbReference type="EMBL" id="BAJ82200.1"/>
    </source>
</evidence>
<dbReference type="PANTHER" id="PTHR33803">
    <property type="entry name" value="IS1478 TRANSPOSASE"/>
    <property type="match status" value="1"/>
</dbReference>
<dbReference type="EMBL" id="AP012035">
    <property type="protein sequence ID" value="BAJ81301.1"/>
    <property type="molecule type" value="Genomic_DNA"/>
</dbReference>
<dbReference type="Proteomes" id="UP000007100">
    <property type="component" value="Chromosome"/>
</dbReference>
<dbReference type="KEGG" id="amv:ACMV_28530"/>